<comment type="caution">
    <text evidence="2">The sequence shown here is derived from an EMBL/GenBank/DDBJ whole genome shotgun (WGS) entry which is preliminary data.</text>
</comment>
<keyword evidence="1" id="KW-0812">Transmembrane</keyword>
<protein>
    <submittedName>
        <fullName evidence="2">Uncharacterized protein</fullName>
    </submittedName>
</protein>
<dbReference type="Proteomes" id="UP000186657">
    <property type="component" value="Unassembled WGS sequence"/>
</dbReference>
<dbReference type="EMBL" id="MKZS01000001">
    <property type="protein sequence ID" value="OLT58833.1"/>
    <property type="molecule type" value="Genomic_DNA"/>
</dbReference>
<accession>A0A1U7MYQ4</accession>
<dbReference type="AlphaFoldDB" id="A0A1U7MYQ4"/>
<evidence type="ECO:0000313" key="3">
    <source>
        <dbReference type="Proteomes" id="UP000186657"/>
    </source>
</evidence>
<keyword evidence="1" id="KW-0472">Membrane</keyword>
<proteinExistence type="predicted"/>
<keyword evidence="1" id="KW-1133">Transmembrane helix</keyword>
<organism evidence="2 3">
    <name type="scientific">Moorena bouillonii PNG</name>
    <dbReference type="NCBI Taxonomy" id="568701"/>
    <lineage>
        <taxon>Bacteria</taxon>
        <taxon>Bacillati</taxon>
        <taxon>Cyanobacteriota</taxon>
        <taxon>Cyanophyceae</taxon>
        <taxon>Coleofasciculales</taxon>
        <taxon>Coleofasciculaceae</taxon>
        <taxon>Moorena</taxon>
    </lineage>
</organism>
<feature type="transmembrane region" description="Helical" evidence="1">
    <location>
        <begin position="152"/>
        <end position="173"/>
    </location>
</feature>
<keyword evidence="3" id="KW-1185">Reference proteome</keyword>
<reference evidence="2 3" key="1">
    <citation type="submission" date="2016-10" db="EMBL/GenBank/DDBJ databases">
        <title>Comparative genomics uncovers the prolific and rare metabolic potential of the cyanobacterial genus Moorea.</title>
        <authorList>
            <person name="Leao T."/>
            <person name="Castelao G."/>
            <person name="Korobeynikov A."/>
            <person name="Monroe E.A."/>
            <person name="Podell S."/>
            <person name="Glukhov E."/>
            <person name="Allen E."/>
            <person name="Gerwick W.H."/>
            <person name="Gerwick L."/>
        </authorList>
    </citation>
    <scope>NUCLEOTIDE SEQUENCE [LARGE SCALE GENOMIC DNA]</scope>
    <source>
        <strain evidence="2 3">PNG5-198</strain>
    </source>
</reference>
<name>A0A1U7MYQ4_9CYAN</name>
<evidence type="ECO:0000256" key="1">
    <source>
        <dbReference type="SAM" id="Phobius"/>
    </source>
</evidence>
<dbReference type="RefSeq" id="WP_075897640.1">
    <property type="nucleotide sequence ID" value="NZ_MKZS01000001.1"/>
</dbReference>
<sequence length="204" mass="24115">MISLYYFVPNSQKDTSDLLVKDTPGILVTNLREIKLFDTEGKLVMNRIDKLKLSKFKVFKKERIDFFYSNFEFYIETVTQELDITNRPAIIGIYGKIPVFKNGYTVQDWLFYICNRFENFSKNIDREIYDLQLNTIKKQLLGIYLQTKWKRFVFPIIQSLIFLFTPIFIAWVISSFLNTTNLIVPSCIISISNGILIILNEEDW</sequence>
<feature type="transmembrane region" description="Helical" evidence="1">
    <location>
        <begin position="179"/>
        <end position="199"/>
    </location>
</feature>
<gene>
    <name evidence="2" type="ORF">BJP37_07005</name>
</gene>
<evidence type="ECO:0000313" key="2">
    <source>
        <dbReference type="EMBL" id="OLT58833.1"/>
    </source>
</evidence>